<keyword evidence="1" id="KW-0472">Membrane</keyword>
<organism evidence="2 3">
    <name type="scientific">Paenibacillus oryzae</name>
    <dbReference type="NCBI Taxonomy" id="1844972"/>
    <lineage>
        <taxon>Bacteria</taxon>
        <taxon>Bacillati</taxon>
        <taxon>Bacillota</taxon>
        <taxon>Bacilli</taxon>
        <taxon>Bacillales</taxon>
        <taxon>Paenibacillaceae</taxon>
        <taxon>Paenibacillus</taxon>
    </lineage>
</organism>
<keyword evidence="1" id="KW-0812">Transmembrane</keyword>
<evidence type="ECO:0000313" key="3">
    <source>
        <dbReference type="Proteomes" id="UP000092024"/>
    </source>
</evidence>
<dbReference type="Gene3D" id="3.40.30.10">
    <property type="entry name" value="Glutaredoxin"/>
    <property type="match status" value="1"/>
</dbReference>
<dbReference type="InterPro" id="IPR036249">
    <property type="entry name" value="Thioredoxin-like_sf"/>
</dbReference>
<name>A0A1A5Y9B1_9BACL</name>
<sequence length="183" mass="20564">MNDPQLIAQIVLWLLVLALTAAFFTSHGQQKNDKRLVMQKFGLPLMEAFPDFHAAPIQGGDWRESNEQKGNILLFTSATCQSCQGIYPIVTEYAKRNDVSIALYMDGDPELIRKKIDENNVQVPVYHFTPDLFPISKVPAFPYAYYLSPSGIVFNKGGTQKEEDLDILLNEGRYMENAMGKAG</sequence>
<comment type="caution">
    <text evidence="2">The sequence shown here is derived from an EMBL/GenBank/DDBJ whole genome shotgun (WGS) entry which is preliminary data.</text>
</comment>
<dbReference type="STRING" id="1844972.A7K91_00855"/>
<keyword evidence="3" id="KW-1185">Reference proteome</keyword>
<evidence type="ECO:0008006" key="4">
    <source>
        <dbReference type="Google" id="ProtNLM"/>
    </source>
</evidence>
<evidence type="ECO:0000313" key="2">
    <source>
        <dbReference type="EMBL" id="OBR62211.1"/>
    </source>
</evidence>
<proteinExistence type="predicted"/>
<dbReference type="AlphaFoldDB" id="A0A1A5Y9B1"/>
<keyword evidence="1" id="KW-1133">Transmembrane helix</keyword>
<dbReference type="RefSeq" id="WP_068687071.1">
    <property type="nucleotide sequence ID" value="NZ_LYPA01000080.1"/>
</dbReference>
<reference evidence="2 3" key="1">
    <citation type="submission" date="2016-05" db="EMBL/GenBank/DDBJ databases">
        <title>Paenibacillus oryzae. sp. nov., isolated from the rice root.</title>
        <authorList>
            <person name="Zhang J."/>
            <person name="Zhang X."/>
        </authorList>
    </citation>
    <scope>NUCLEOTIDE SEQUENCE [LARGE SCALE GENOMIC DNA]</scope>
    <source>
        <strain evidence="2 3">1DrF-4</strain>
    </source>
</reference>
<evidence type="ECO:0000256" key="1">
    <source>
        <dbReference type="SAM" id="Phobius"/>
    </source>
</evidence>
<gene>
    <name evidence="2" type="ORF">A7K91_00855</name>
</gene>
<accession>A0A1A5Y9B1</accession>
<feature type="transmembrane region" description="Helical" evidence="1">
    <location>
        <begin position="6"/>
        <end position="25"/>
    </location>
</feature>
<protein>
    <recommendedName>
        <fullName evidence="4">Thioredoxin domain-containing protein</fullName>
    </recommendedName>
</protein>
<dbReference type="EMBL" id="LYPA01000080">
    <property type="protein sequence ID" value="OBR62211.1"/>
    <property type="molecule type" value="Genomic_DNA"/>
</dbReference>
<dbReference type="SUPFAM" id="SSF52833">
    <property type="entry name" value="Thioredoxin-like"/>
    <property type="match status" value="1"/>
</dbReference>
<dbReference type="Proteomes" id="UP000092024">
    <property type="component" value="Unassembled WGS sequence"/>
</dbReference>
<dbReference type="OrthoDB" id="2974362at2"/>